<dbReference type="AlphaFoldDB" id="A0A2J5I1Y9"/>
<keyword evidence="12" id="KW-1185">Reference proteome</keyword>
<evidence type="ECO:0000256" key="9">
    <source>
        <dbReference type="SAM" id="Phobius"/>
    </source>
</evidence>
<feature type="transmembrane region" description="Helical" evidence="9">
    <location>
        <begin position="477"/>
        <end position="497"/>
    </location>
</feature>
<dbReference type="InterPro" id="IPR011701">
    <property type="entry name" value="MFS"/>
</dbReference>
<dbReference type="Gene3D" id="1.20.1250.20">
    <property type="entry name" value="MFS general substrate transporter like domains"/>
    <property type="match status" value="1"/>
</dbReference>
<comment type="subcellular location">
    <subcellularLocation>
        <location evidence="1">Cell membrane</location>
        <topology evidence="1">Multi-pass membrane protein</topology>
    </subcellularLocation>
</comment>
<evidence type="ECO:0000313" key="12">
    <source>
        <dbReference type="Proteomes" id="UP000235023"/>
    </source>
</evidence>
<comment type="similarity">
    <text evidence="7">Belongs to the major facilitator superfamily. DHA1 family. Polyamines/proton antiporter (TC 2.A.1.2.16) subfamily.</text>
</comment>
<sequence length="565" mass="62037">MLDDVENKPHSPVAGVYRTSIPYWRMLTDQAAITQEVLDYDYHGSGTEEDPYSVSWIPNDPRNPMQFSSMRKMTITFIVAFSTMIVSLTSSAYSGSIKEVVAYFGVSSQVATLGLSLFVLGFAVGPLLWAPLSEVVGRQVPFFCSFFLMTVFSAGCAGVQNIWSLLILRFFAGAFGSSPLANGGGSISDMYPARQRGLALSLYAGAPFLGPALGPITGGFLSMNASWRWVEGFLAASGALVWLLMAVGVPETYAPLLLRRRAARLSQITGKVYRSKIDIDKPRMPFTRLLAVSLSRPWVLLLREPIVTLFATYIAIVYGTLYMLFAAFPIVYEQTRGWNPGVGGLAFLGVMIGIIIGVVCTIPANFHYMRVQDAHNGFAPPEARLMQCMPAAIAIPISQFWFAWTNHPSIHWSVSIIGTGPFGFGLILIYLGVMNYLIDSYTIYAASVLAANALLRCIFGAVFPIIATYMYDGLGIHWAPTIPAFMSLLCMPAPFLFYRYGATIRTRCKYAAESHRYLLKLMEDAAQQRSSLGEKSGLKTEPEEPVATPESVVMGEKGREIDALR</sequence>
<dbReference type="GO" id="GO:0005886">
    <property type="term" value="C:plasma membrane"/>
    <property type="evidence" value="ECO:0007669"/>
    <property type="project" value="UniProtKB-SubCell"/>
</dbReference>
<evidence type="ECO:0000256" key="4">
    <source>
        <dbReference type="ARBA" id="ARBA00022692"/>
    </source>
</evidence>
<keyword evidence="6 9" id="KW-0472">Membrane</keyword>
<organism evidence="11 12">
    <name type="scientific">Aspergillus taichungensis</name>
    <dbReference type="NCBI Taxonomy" id="482145"/>
    <lineage>
        <taxon>Eukaryota</taxon>
        <taxon>Fungi</taxon>
        <taxon>Dikarya</taxon>
        <taxon>Ascomycota</taxon>
        <taxon>Pezizomycotina</taxon>
        <taxon>Eurotiomycetes</taxon>
        <taxon>Eurotiomycetidae</taxon>
        <taxon>Eurotiales</taxon>
        <taxon>Aspergillaceae</taxon>
        <taxon>Aspergillus</taxon>
        <taxon>Aspergillus subgen. Circumdati</taxon>
    </lineage>
</organism>
<dbReference type="PANTHER" id="PTHR23502">
    <property type="entry name" value="MAJOR FACILITATOR SUPERFAMILY"/>
    <property type="match status" value="1"/>
</dbReference>
<dbReference type="CDD" id="cd17323">
    <property type="entry name" value="MFS_Tpo1_MDR_like"/>
    <property type="match status" value="1"/>
</dbReference>
<feature type="transmembrane region" description="Helical" evidence="9">
    <location>
        <begin position="306"/>
        <end position="332"/>
    </location>
</feature>
<dbReference type="FunFam" id="1.20.1250.20:FF:000011">
    <property type="entry name" value="MFS multidrug transporter, putative"/>
    <property type="match status" value="1"/>
</dbReference>
<feature type="transmembrane region" description="Helical" evidence="9">
    <location>
        <begin position="443"/>
        <end position="471"/>
    </location>
</feature>
<dbReference type="OrthoDB" id="446368at2759"/>
<dbReference type="SUPFAM" id="SSF103473">
    <property type="entry name" value="MFS general substrate transporter"/>
    <property type="match status" value="1"/>
</dbReference>
<feature type="transmembrane region" description="Helical" evidence="9">
    <location>
        <begin position="100"/>
        <end position="128"/>
    </location>
</feature>
<keyword evidence="4 9" id="KW-0812">Transmembrane</keyword>
<evidence type="ECO:0000259" key="10">
    <source>
        <dbReference type="PROSITE" id="PS50850"/>
    </source>
</evidence>
<name>A0A2J5I1Y9_9EURO</name>
<dbReference type="PANTHER" id="PTHR23502:SF186">
    <property type="entry name" value="MAJOR FACILITATOR SUPERFAMILY (MFS) PROFILE DOMAIN-CONTAINING PROTEIN"/>
    <property type="match status" value="1"/>
</dbReference>
<dbReference type="PROSITE" id="PS50850">
    <property type="entry name" value="MFS"/>
    <property type="match status" value="1"/>
</dbReference>
<feature type="compositionally biased region" description="Basic and acidic residues" evidence="8">
    <location>
        <begin position="556"/>
        <end position="565"/>
    </location>
</feature>
<gene>
    <name evidence="11" type="ORF">BDW42DRAFT_192141</name>
</gene>
<evidence type="ECO:0000256" key="8">
    <source>
        <dbReference type="SAM" id="MobiDB-lite"/>
    </source>
</evidence>
<evidence type="ECO:0000313" key="11">
    <source>
        <dbReference type="EMBL" id="PLN83704.1"/>
    </source>
</evidence>
<accession>A0A2J5I1Y9</accession>
<dbReference type="GO" id="GO:0022857">
    <property type="term" value="F:transmembrane transporter activity"/>
    <property type="evidence" value="ECO:0007669"/>
    <property type="project" value="InterPro"/>
</dbReference>
<keyword evidence="2" id="KW-0813">Transport</keyword>
<dbReference type="Proteomes" id="UP000235023">
    <property type="component" value="Unassembled WGS sequence"/>
</dbReference>
<feature type="transmembrane region" description="Helical" evidence="9">
    <location>
        <begin position="75"/>
        <end position="94"/>
    </location>
</feature>
<feature type="domain" description="Major facilitator superfamily (MFS) profile" evidence="10">
    <location>
        <begin position="75"/>
        <end position="507"/>
    </location>
</feature>
<feature type="region of interest" description="Disordered" evidence="8">
    <location>
        <begin position="530"/>
        <end position="565"/>
    </location>
</feature>
<feature type="transmembrane region" description="Helical" evidence="9">
    <location>
        <begin position="197"/>
        <end position="221"/>
    </location>
</feature>
<evidence type="ECO:0000256" key="1">
    <source>
        <dbReference type="ARBA" id="ARBA00004651"/>
    </source>
</evidence>
<dbReference type="Pfam" id="PF07690">
    <property type="entry name" value="MFS_1"/>
    <property type="match status" value="1"/>
</dbReference>
<feature type="transmembrane region" description="Helical" evidence="9">
    <location>
        <begin position="344"/>
        <end position="364"/>
    </location>
</feature>
<evidence type="ECO:0000256" key="5">
    <source>
        <dbReference type="ARBA" id="ARBA00022989"/>
    </source>
</evidence>
<evidence type="ECO:0000256" key="6">
    <source>
        <dbReference type="ARBA" id="ARBA00023136"/>
    </source>
</evidence>
<feature type="transmembrane region" description="Helical" evidence="9">
    <location>
        <begin position="233"/>
        <end position="258"/>
    </location>
</feature>
<dbReference type="InterPro" id="IPR020846">
    <property type="entry name" value="MFS_dom"/>
</dbReference>
<evidence type="ECO:0000256" key="2">
    <source>
        <dbReference type="ARBA" id="ARBA00022448"/>
    </source>
</evidence>
<dbReference type="InterPro" id="IPR036259">
    <property type="entry name" value="MFS_trans_sf"/>
</dbReference>
<reference evidence="12" key="1">
    <citation type="submission" date="2017-12" db="EMBL/GenBank/DDBJ databases">
        <authorList>
            <consortium name="DOE Joint Genome Institute"/>
            <person name="Mondo S.J."/>
            <person name="Kjaerbolling I."/>
            <person name="Vesth T.C."/>
            <person name="Frisvad J.C."/>
            <person name="Nybo J.L."/>
            <person name="Theobald S."/>
            <person name="Kuo A."/>
            <person name="Bowyer P."/>
            <person name="Matsuda Y."/>
            <person name="Lyhne E.K."/>
            <person name="Kogle M.E."/>
            <person name="Clum A."/>
            <person name="Lipzen A."/>
            <person name="Salamov A."/>
            <person name="Ngan C.Y."/>
            <person name="Daum C."/>
            <person name="Chiniquy J."/>
            <person name="Barry K."/>
            <person name="LaButti K."/>
            <person name="Haridas S."/>
            <person name="Simmons B.A."/>
            <person name="Magnuson J.K."/>
            <person name="Mortensen U.H."/>
            <person name="Larsen T.O."/>
            <person name="Grigoriev I.V."/>
            <person name="Baker S.E."/>
            <person name="Andersen M.R."/>
            <person name="Nordberg H.P."/>
            <person name="Cantor M.N."/>
            <person name="Hua S.X."/>
        </authorList>
    </citation>
    <scope>NUCLEOTIDE SEQUENCE [LARGE SCALE GENOMIC DNA]</scope>
    <source>
        <strain evidence="12">IBT 19404</strain>
    </source>
</reference>
<protein>
    <submittedName>
        <fullName evidence="11">MFS general substrate transporter</fullName>
    </submittedName>
</protein>
<proteinExistence type="inferred from homology"/>
<dbReference type="EMBL" id="KZ559517">
    <property type="protein sequence ID" value="PLN83704.1"/>
    <property type="molecule type" value="Genomic_DNA"/>
</dbReference>
<feature type="transmembrane region" description="Helical" evidence="9">
    <location>
        <begin position="140"/>
        <end position="160"/>
    </location>
</feature>
<keyword evidence="5 9" id="KW-1133">Transmembrane helix</keyword>
<evidence type="ECO:0000256" key="7">
    <source>
        <dbReference type="ARBA" id="ARBA00038459"/>
    </source>
</evidence>
<evidence type="ECO:0000256" key="3">
    <source>
        <dbReference type="ARBA" id="ARBA00022475"/>
    </source>
</evidence>
<feature type="transmembrane region" description="Helical" evidence="9">
    <location>
        <begin position="410"/>
        <end position="431"/>
    </location>
</feature>
<feature type="transmembrane region" description="Helical" evidence="9">
    <location>
        <begin position="385"/>
        <end position="404"/>
    </location>
</feature>
<keyword evidence="3" id="KW-1003">Cell membrane</keyword>